<evidence type="ECO:0000313" key="2">
    <source>
        <dbReference type="EnsemblMetazoa" id="CLYHEMP021799.1"/>
    </source>
</evidence>
<protein>
    <submittedName>
        <fullName evidence="2">Uncharacterized protein</fullName>
    </submittedName>
</protein>
<sequence length="126" mass="14346">MAENLENQMGQMLEQIRSMDEEIQSLKLQNAKSSEQSEEVEAKDMTGEKSAEEKSKKKQNAPGQAMGSSSHHDIYKCIERTYREFLLRVQEHSTNDTSDAALGFWVCNLGTQIPRQRPTGGKRKRN</sequence>
<evidence type="ECO:0000313" key="3">
    <source>
        <dbReference type="Proteomes" id="UP000594262"/>
    </source>
</evidence>
<dbReference type="Proteomes" id="UP000594262">
    <property type="component" value="Unplaced"/>
</dbReference>
<accession>A0A7M5XDX4</accession>
<dbReference type="AlphaFoldDB" id="A0A7M5XDX4"/>
<feature type="compositionally biased region" description="Polar residues" evidence="1">
    <location>
        <begin position="1"/>
        <end position="10"/>
    </location>
</feature>
<feature type="region of interest" description="Disordered" evidence="1">
    <location>
        <begin position="1"/>
        <end position="73"/>
    </location>
</feature>
<proteinExistence type="predicted"/>
<organism evidence="2 3">
    <name type="scientific">Clytia hemisphaerica</name>
    <dbReference type="NCBI Taxonomy" id="252671"/>
    <lineage>
        <taxon>Eukaryota</taxon>
        <taxon>Metazoa</taxon>
        <taxon>Cnidaria</taxon>
        <taxon>Hydrozoa</taxon>
        <taxon>Hydroidolina</taxon>
        <taxon>Leptothecata</taxon>
        <taxon>Obeliida</taxon>
        <taxon>Clytiidae</taxon>
        <taxon>Clytia</taxon>
    </lineage>
</organism>
<keyword evidence="3" id="KW-1185">Reference proteome</keyword>
<feature type="compositionally biased region" description="Basic and acidic residues" evidence="1">
    <location>
        <begin position="40"/>
        <end position="55"/>
    </location>
</feature>
<name>A0A7M5XDX4_9CNID</name>
<dbReference type="RefSeq" id="XP_066935075.1">
    <property type="nucleotide sequence ID" value="XM_067078974.1"/>
</dbReference>
<reference evidence="2" key="1">
    <citation type="submission" date="2021-01" db="UniProtKB">
        <authorList>
            <consortium name="EnsemblMetazoa"/>
        </authorList>
    </citation>
    <scope>IDENTIFICATION</scope>
</reference>
<dbReference type="GeneID" id="136822683"/>
<dbReference type="EnsemblMetazoa" id="CLYHEMT021799.1">
    <property type="protein sequence ID" value="CLYHEMP021799.1"/>
    <property type="gene ID" value="CLYHEMG021799"/>
</dbReference>
<evidence type="ECO:0000256" key="1">
    <source>
        <dbReference type="SAM" id="MobiDB-lite"/>
    </source>
</evidence>